<dbReference type="InterPro" id="IPR052729">
    <property type="entry name" value="Acyl/Acetyltrans_Enzymes"/>
</dbReference>
<evidence type="ECO:0000313" key="2">
    <source>
        <dbReference type="EMBL" id="GAA0755979.1"/>
    </source>
</evidence>
<feature type="domain" description="N-acetyltransferase" evidence="1">
    <location>
        <begin position="15"/>
        <end position="154"/>
    </location>
</feature>
<proteinExistence type="predicted"/>
<dbReference type="Pfam" id="PF18014">
    <property type="entry name" value="Acetyltransf_18"/>
    <property type="match status" value="1"/>
</dbReference>
<dbReference type="Proteomes" id="UP001500279">
    <property type="component" value="Unassembled WGS sequence"/>
</dbReference>
<dbReference type="PANTHER" id="PTHR47237:SF2">
    <property type="entry name" value="BLL4206 PROTEIN"/>
    <property type="match status" value="1"/>
</dbReference>
<keyword evidence="3" id="KW-1185">Reference proteome</keyword>
<dbReference type="PROSITE" id="PS51186">
    <property type="entry name" value="GNAT"/>
    <property type="match status" value="2"/>
</dbReference>
<dbReference type="EMBL" id="BAAAEW010000022">
    <property type="protein sequence ID" value="GAA0755979.1"/>
    <property type="molecule type" value="Genomic_DNA"/>
</dbReference>
<dbReference type="PANTHER" id="PTHR47237">
    <property type="entry name" value="SLL0310 PROTEIN"/>
    <property type="match status" value="1"/>
</dbReference>
<protein>
    <submittedName>
        <fullName evidence="2">GNAT family N-acetyltransferase</fullName>
    </submittedName>
</protein>
<dbReference type="SUPFAM" id="SSF55729">
    <property type="entry name" value="Acyl-CoA N-acyltransferases (Nat)"/>
    <property type="match status" value="1"/>
</dbReference>
<dbReference type="Pfam" id="PF00583">
    <property type="entry name" value="Acetyltransf_1"/>
    <property type="match status" value="1"/>
</dbReference>
<gene>
    <name evidence="2" type="ORF">GCM10009107_33980</name>
</gene>
<dbReference type="InterPro" id="IPR000182">
    <property type="entry name" value="GNAT_dom"/>
</dbReference>
<sequence>MAQTTGAADPEVDTVHLRPFTPADLEAAHALSMEVQWPHRPEDWRFVAALGAGVVAECRGQLVGTAHCWKWPDRRATLGMVIVAPPMQGRRIGAQMMRALLDDLAQFDVSLHATAEGRALYERLGFVALGEVRQHQGTARPAPLAAMTPGLRLRPLGRADVDRLVALDAAASGMARGEAVRALIADAQGIVLDRDGEPVGFSLLRRFGRGYAIGPVVAPDASGARALIAHWTSQCAGRFLRIDVEAGSGLGDWLEDQGLNRAGSVEMMTRGTPPRRGPASGLYALINQALG</sequence>
<evidence type="ECO:0000259" key="1">
    <source>
        <dbReference type="PROSITE" id="PS51186"/>
    </source>
</evidence>
<dbReference type="InterPro" id="IPR041496">
    <property type="entry name" value="YitH/HolE_GNAT"/>
</dbReference>
<evidence type="ECO:0000313" key="3">
    <source>
        <dbReference type="Proteomes" id="UP001500279"/>
    </source>
</evidence>
<dbReference type="InterPro" id="IPR016181">
    <property type="entry name" value="Acyl_CoA_acyltransferase"/>
</dbReference>
<organism evidence="2 3">
    <name type="scientific">Ideonella azotifigens</name>
    <dbReference type="NCBI Taxonomy" id="513160"/>
    <lineage>
        <taxon>Bacteria</taxon>
        <taxon>Pseudomonadati</taxon>
        <taxon>Pseudomonadota</taxon>
        <taxon>Betaproteobacteria</taxon>
        <taxon>Burkholderiales</taxon>
        <taxon>Sphaerotilaceae</taxon>
        <taxon>Ideonella</taxon>
    </lineage>
</organism>
<feature type="domain" description="N-acetyltransferase" evidence="1">
    <location>
        <begin position="151"/>
        <end position="291"/>
    </location>
</feature>
<dbReference type="Gene3D" id="3.40.630.90">
    <property type="match status" value="1"/>
</dbReference>
<accession>A0ABN1K682</accession>
<dbReference type="Gene3D" id="3.40.630.30">
    <property type="match status" value="1"/>
</dbReference>
<name>A0ABN1K682_9BURK</name>
<reference evidence="2 3" key="1">
    <citation type="journal article" date="2019" name="Int. J. Syst. Evol. Microbiol.">
        <title>The Global Catalogue of Microorganisms (GCM) 10K type strain sequencing project: providing services to taxonomists for standard genome sequencing and annotation.</title>
        <authorList>
            <consortium name="The Broad Institute Genomics Platform"/>
            <consortium name="The Broad Institute Genome Sequencing Center for Infectious Disease"/>
            <person name="Wu L."/>
            <person name="Ma J."/>
        </authorList>
    </citation>
    <scope>NUCLEOTIDE SEQUENCE [LARGE SCALE GENOMIC DNA]</scope>
    <source>
        <strain evidence="2 3">JCM 15503</strain>
    </source>
</reference>
<dbReference type="CDD" id="cd04301">
    <property type="entry name" value="NAT_SF"/>
    <property type="match status" value="1"/>
</dbReference>
<comment type="caution">
    <text evidence="2">The sequence shown here is derived from an EMBL/GenBank/DDBJ whole genome shotgun (WGS) entry which is preliminary data.</text>
</comment>